<evidence type="ECO:0000313" key="3">
    <source>
        <dbReference type="Proteomes" id="UP000007879"/>
    </source>
</evidence>
<gene>
    <name evidence="2" type="primary">109587405</name>
</gene>
<dbReference type="KEGG" id="aqu:109587405"/>
<dbReference type="InterPro" id="IPR058913">
    <property type="entry name" value="Integrase_dom_put"/>
</dbReference>
<proteinExistence type="predicted"/>
<evidence type="ECO:0000259" key="1">
    <source>
        <dbReference type="Pfam" id="PF24764"/>
    </source>
</evidence>
<dbReference type="EnsemblMetazoa" id="XM_020003640.1">
    <property type="protein sequence ID" value="XP_019859199.1"/>
    <property type="gene ID" value="LOC109587405"/>
</dbReference>
<feature type="domain" description="Integrase core" evidence="1">
    <location>
        <begin position="131"/>
        <end position="311"/>
    </location>
</feature>
<organism evidence="2 3">
    <name type="scientific">Amphimedon queenslandica</name>
    <name type="common">Sponge</name>
    <dbReference type="NCBI Taxonomy" id="400682"/>
    <lineage>
        <taxon>Eukaryota</taxon>
        <taxon>Metazoa</taxon>
        <taxon>Porifera</taxon>
        <taxon>Demospongiae</taxon>
        <taxon>Heteroscleromorpha</taxon>
        <taxon>Haplosclerida</taxon>
        <taxon>Niphatidae</taxon>
        <taxon>Amphimedon</taxon>
    </lineage>
</organism>
<dbReference type="PANTHER" id="PTHR46791">
    <property type="entry name" value="EXPRESSED PROTEIN"/>
    <property type="match status" value="1"/>
</dbReference>
<keyword evidence="3" id="KW-1185">Reference proteome</keyword>
<evidence type="ECO:0000313" key="2">
    <source>
        <dbReference type="EnsemblMetazoa" id="XP_019859199.1"/>
    </source>
</evidence>
<dbReference type="Proteomes" id="UP000007879">
    <property type="component" value="Unassembled WGS sequence"/>
</dbReference>
<protein>
    <recommendedName>
        <fullName evidence="1">Integrase core domain-containing protein</fullName>
    </recommendedName>
</protein>
<dbReference type="PANTHER" id="PTHR46791:SF5">
    <property type="entry name" value="CLR5 DOMAIN-CONTAINING PROTEIN-RELATED"/>
    <property type="match status" value="1"/>
</dbReference>
<dbReference type="AlphaFoldDB" id="A0AAN0JQT8"/>
<accession>A0AAN0JQT8</accession>
<reference evidence="2" key="2">
    <citation type="submission" date="2024-06" db="UniProtKB">
        <authorList>
            <consortium name="EnsemblMetazoa"/>
        </authorList>
    </citation>
    <scope>IDENTIFICATION</scope>
</reference>
<dbReference type="Pfam" id="PF24764">
    <property type="entry name" value="rva_4"/>
    <property type="match status" value="1"/>
</dbReference>
<reference evidence="3" key="1">
    <citation type="journal article" date="2010" name="Nature">
        <title>The Amphimedon queenslandica genome and the evolution of animal complexity.</title>
        <authorList>
            <person name="Srivastava M."/>
            <person name="Simakov O."/>
            <person name="Chapman J."/>
            <person name="Fahey B."/>
            <person name="Gauthier M.E."/>
            <person name="Mitros T."/>
            <person name="Richards G.S."/>
            <person name="Conaco C."/>
            <person name="Dacre M."/>
            <person name="Hellsten U."/>
            <person name="Larroux C."/>
            <person name="Putnam N.H."/>
            <person name="Stanke M."/>
            <person name="Adamska M."/>
            <person name="Darling A."/>
            <person name="Degnan S.M."/>
            <person name="Oakley T.H."/>
            <person name="Plachetzki D.C."/>
            <person name="Zhai Y."/>
            <person name="Adamski M."/>
            <person name="Calcino A."/>
            <person name="Cummins S.F."/>
            <person name="Goodstein D.M."/>
            <person name="Harris C."/>
            <person name="Jackson D.J."/>
            <person name="Leys S.P."/>
            <person name="Shu S."/>
            <person name="Woodcroft B.J."/>
            <person name="Vervoort M."/>
            <person name="Kosik K.S."/>
            <person name="Manning G."/>
            <person name="Degnan B.M."/>
            <person name="Rokhsar D.S."/>
        </authorList>
    </citation>
    <scope>NUCLEOTIDE SEQUENCE [LARGE SCALE GENOMIC DNA]</scope>
</reference>
<sequence length="401" mass="45949">MEDFVHSKVVGEQWTHLQLSCHLQSLYPGVRGFSVRSIQRFCASKDIHRTSQLDTNEVEQAVTEAVTKVGPTYGRKTMKGLLASEGKVIGEERVGRALRQVNPVHHHARQTVTARLINPIPYHADYFGHKLHIDQNEKLVMYGVTHICAVDGYSRMIVGFLSMPIKNTVEIYSNLYRPILSEYGLWDQIRVDQGKEWYLMLFIQEQLAHLRHNTQRPPHLQTSSKLNHSVERMWVEINGRVNYPIKSCLISLQESGEINMEDEHVKFCVSWFSIRVANVGTAMAVSSWNHHRIPGKKGGIPIQLMRENNMAMSVPYTLIPEATDAVQLMESKGSHLTWFSSFGSDPLANRVDLAQQRQDVFFRRYPDFSNFFHTVVNGEYGSFRDGLLYFIETSRDLVSSL</sequence>
<name>A0AAN0JQT8_AMPQE</name>